<dbReference type="EMBL" id="JAOEGN010000007">
    <property type="protein sequence ID" value="MCU0104926.1"/>
    <property type="molecule type" value="Genomic_DNA"/>
</dbReference>
<name>A0ABT2PWW2_9MOLU</name>
<evidence type="ECO:0000259" key="4">
    <source>
        <dbReference type="Pfam" id="PF22725"/>
    </source>
</evidence>
<dbReference type="SUPFAM" id="SSF51735">
    <property type="entry name" value="NAD(P)-binding Rossmann-fold domains"/>
    <property type="match status" value="1"/>
</dbReference>
<keyword evidence="6" id="KW-1185">Reference proteome</keyword>
<evidence type="ECO:0000313" key="5">
    <source>
        <dbReference type="EMBL" id="MCU0104926.1"/>
    </source>
</evidence>
<dbReference type="Gene3D" id="3.30.360.10">
    <property type="entry name" value="Dihydrodipicolinate Reductase, domain 2"/>
    <property type="match status" value="1"/>
</dbReference>
<feature type="domain" description="GFO/IDH/MocA-like oxidoreductase" evidence="4">
    <location>
        <begin position="130"/>
        <end position="242"/>
    </location>
</feature>
<dbReference type="SUPFAM" id="SSF55347">
    <property type="entry name" value="Glyceraldehyde-3-phosphate dehydrogenase-like, C-terminal domain"/>
    <property type="match status" value="1"/>
</dbReference>
<sequence length="325" mass="36750">MIKFGLIGAGAIAHAFSKAAKESGIHLEAVGSRSLDKALEYQKQYGYQKAYGSYEALLQDPEVDAIYLATPHGLHYEQMLEILKYKKHILCEKAFTLNEAQAKHIFDEANKQGVYVMEAMWTRFLPLIYTLKKELSSGYLGAIKHMAVKFTFVGEKDPSNRLYNPNLGGGALLDIGIYPITYANIFLGVPESFEVNAQMTETGVDGTLDITYHYPNAKAHLEASFLSFYGDDAYFICELGSIHIPKFWGAHEAFIYDLNKKQIKHIQTPYAINGYEYEIRSFVKAIETKTYTNPYMTTKDTLEILSQMDAIRKRIGLIYPKEGLL</sequence>
<organism evidence="5 6">
    <name type="scientific">Paracholeplasma vituli</name>
    <dbReference type="NCBI Taxonomy" id="69473"/>
    <lineage>
        <taxon>Bacteria</taxon>
        <taxon>Bacillati</taxon>
        <taxon>Mycoplasmatota</taxon>
        <taxon>Mollicutes</taxon>
        <taxon>Acholeplasmatales</taxon>
        <taxon>Acholeplasmataceae</taxon>
        <taxon>Paracholeplasma</taxon>
    </lineage>
</organism>
<evidence type="ECO:0000313" key="6">
    <source>
        <dbReference type="Proteomes" id="UP001209076"/>
    </source>
</evidence>
<dbReference type="PANTHER" id="PTHR22604:SF105">
    <property type="entry name" value="TRANS-1,2-DIHYDROBENZENE-1,2-DIOL DEHYDROGENASE"/>
    <property type="match status" value="1"/>
</dbReference>
<evidence type="ECO:0000256" key="1">
    <source>
        <dbReference type="ARBA" id="ARBA00010928"/>
    </source>
</evidence>
<dbReference type="InterPro" id="IPR000683">
    <property type="entry name" value="Gfo/Idh/MocA-like_OxRdtase_N"/>
</dbReference>
<dbReference type="InterPro" id="IPR050984">
    <property type="entry name" value="Gfo/Idh/MocA_domain"/>
</dbReference>
<comment type="caution">
    <text evidence="5">The sequence shown here is derived from an EMBL/GenBank/DDBJ whole genome shotgun (WGS) entry which is preliminary data.</text>
</comment>
<feature type="domain" description="Gfo/Idh/MocA-like oxidoreductase N-terminal" evidence="3">
    <location>
        <begin position="2"/>
        <end position="118"/>
    </location>
</feature>
<accession>A0ABT2PWW2</accession>
<evidence type="ECO:0000259" key="3">
    <source>
        <dbReference type="Pfam" id="PF01408"/>
    </source>
</evidence>
<dbReference type="Pfam" id="PF01408">
    <property type="entry name" value="GFO_IDH_MocA"/>
    <property type="match status" value="1"/>
</dbReference>
<dbReference type="Gene3D" id="3.40.50.720">
    <property type="entry name" value="NAD(P)-binding Rossmann-like Domain"/>
    <property type="match status" value="1"/>
</dbReference>
<dbReference type="Proteomes" id="UP001209076">
    <property type="component" value="Unassembled WGS sequence"/>
</dbReference>
<comment type="similarity">
    <text evidence="1">Belongs to the Gfo/Idh/MocA family.</text>
</comment>
<dbReference type="InterPro" id="IPR036291">
    <property type="entry name" value="NAD(P)-bd_dom_sf"/>
</dbReference>
<proteinExistence type="inferred from homology"/>
<dbReference type="RefSeq" id="WP_262096184.1">
    <property type="nucleotide sequence ID" value="NZ_JAOEGN010000007.1"/>
</dbReference>
<gene>
    <name evidence="5" type="ORF">N7603_04575</name>
</gene>
<evidence type="ECO:0000256" key="2">
    <source>
        <dbReference type="ARBA" id="ARBA00023002"/>
    </source>
</evidence>
<dbReference type="PANTHER" id="PTHR22604">
    <property type="entry name" value="OXIDOREDUCTASES"/>
    <property type="match status" value="1"/>
</dbReference>
<protein>
    <submittedName>
        <fullName evidence="5">Gfo/Idh/MocA family oxidoreductase</fullName>
    </submittedName>
</protein>
<reference evidence="6" key="1">
    <citation type="submission" date="2023-07" db="EMBL/GenBank/DDBJ databases">
        <title>Novel Mycoplasma species identified in domestic and wild animals.</title>
        <authorList>
            <person name="Volokhov D.V."/>
            <person name="Furtak V.A."/>
            <person name="Zagorodnyaya T.A."/>
        </authorList>
    </citation>
    <scope>NUCLEOTIDE SEQUENCE [LARGE SCALE GENOMIC DNA]</scope>
    <source>
        <strain evidence="6">92-19</strain>
    </source>
</reference>
<dbReference type="Pfam" id="PF22725">
    <property type="entry name" value="GFO_IDH_MocA_C3"/>
    <property type="match status" value="1"/>
</dbReference>
<dbReference type="InterPro" id="IPR055170">
    <property type="entry name" value="GFO_IDH_MocA-like_dom"/>
</dbReference>
<keyword evidence="2" id="KW-0560">Oxidoreductase</keyword>